<dbReference type="PROSITE" id="PS00657">
    <property type="entry name" value="FORK_HEAD_1"/>
    <property type="match status" value="1"/>
</dbReference>
<dbReference type="PROSITE" id="PS50039">
    <property type="entry name" value="FORK_HEAD_3"/>
    <property type="match status" value="1"/>
</dbReference>
<organism evidence="7 8">
    <name type="scientific">Stichopus japonicus</name>
    <name type="common">Sea cucumber</name>
    <dbReference type="NCBI Taxonomy" id="307972"/>
    <lineage>
        <taxon>Eukaryota</taxon>
        <taxon>Metazoa</taxon>
        <taxon>Echinodermata</taxon>
        <taxon>Eleutherozoa</taxon>
        <taxon>Echinozoa</taxon>
        <taxon>Holothuroidea</taxon>
        <taxon>Aspidochirotacea</taxon>
        <taxon>Aspidochirotida</taxon>
        <taxon>Stichopodidae</taxon>
        <taxon>Apostichopus</taxon>
    </lineage>
</organism>
<dbReference type="InterPro" id="IPR013638">
    <property type="entry name" value="Fork-head_N"/>
</dbReference>
<dbReference type="Proteomes" id="UP000230750">
    <property type="component" value="Unassembled WGS sequence"/>
</dbReference>
<dbReference type="GO" id="GO:0005634">
    <property type="term" value="C:nucleus"/>
    <property type="evidence" value="ECO:0007669"/>
    <property type="project" value="UniProtKB-SubCell"/>
</dbReference>
<dbReference type="SUPFAM" id="SSF46785">
    <property type="entry name" value="Winged helix' DNA-binding domain"/>
    <property type="match status" value="1"/>
</dbReference>
<dbReference type="GO" id="GO:0009653">
    <property type="term" value="P:anatomical structure morphogenesis"/>
    <property type="evidence" value="ECO:0007669"/>
    <property type="project" value="TreeGrafter"/>
</dbReference>
<feature type="DNA-binding region" description="Fork-head" evidence="4">
    <location>
        <begin position="139"/>
        <end position="233"/>
    </location>
</feature>
<name>A0A2G8LIB5_STIJA</name>
<dbReference type="GO" id="GO:0019904">
    <property type="term" value="F:protein domain specific binding"/>
    <property type="evidence" value="ECO:0007669"/>
    <property type="project" value="InterPro"/>
</dbReference>
<evidence type="ECO:0000256" key="2">
    <source>
        <dbReference type="ARBA" id="ARBA00023125"/>
    </source>
</evidence>
<dbReference type="InterPro" id="IPR018122">
    <property type="entry name" value="TF_fork_head_CS_1"/>
</dbReference>
<evidence type="ECO:0000313" key="8">
    <source>
        <dbReference type="Proteomes" id="UP000230750"/>
    </source>
</evidence>
<dbReference type="GO" id="GO:0030154">
    <property type="term" value="P:cell differentiation"/>
    <property type="evidence" value="ECO:0007669"/>
    <property type="project" value="TreeGrafter"/>
</dbReference>
<comment type="caution">
    <text evidence="7">The sequence shown here is derived from an EMBL/GenBank/DDBJ whole genome shotgun (WGS) entry which is preliminary data.</text>
</comment>
<dbReference type="CDD" id="cd20041">
    <property type="entry name" value="FH_dFKH"/>
    <property type="match status" value="1"/>
</dbReference>
<proteinExistence type="predicted"/>
<dbReference type="InterPro" id="IPR047388">
    <property type="entry name" value="FH-like_dFKH"/>
</dbReference>
<dbReference type="AlphaFoldDB" id="A0A2G8LIB5"/>
<dbReference type="Gene3D" id="1.10.10.10">
    <property type="entry name" value="Winged helix-like DNA-binding domain superfamily/Winged helix DNA-binding domain"/>
    <property type="match status" value="1"/>
</dbReference>
<feature type="domain" description="Fork-head" evidence="6">
    <location>
        <begin position="139"/>
        <end position="233"/>
    </location>
</feature>
<keyword evidence="2 4" id="KW-0238">DNA-binding</keyword>
<dbReference type="InterPro" id="IPR036390">
    <property type="entry name" value="WH_DNA-bd_sf"/>
</dbReference>
<feature type="compositionally biased region" description="Polar residues" evidence="5">
    <location>
        <begin position="346"/>
        <end position="358"/>
    </location>
</feature>
<reference evidence="7 8" key="1">
    <citation type="journal article" date="2017" name="PLoS Biol.">
        <title>The sea cucumber genome provides insights into morphological evolution and visceral regeneration.</title>
        <authorList>
            <person name="Zhang X."/>
            <person name="Sun L."/>
            <person name="Yuan J."/>
            <person name="Sun Y."/>
            <person name="Gao Y."/>
            <person name="Zhang L."/>
            <person name="Li S."/>
            <person name="Dai H."/>
            <person name="Hamel J.F."/>
            <person name="Liu C."/>
            <person name="Yu Y."/>
            <person name="Liu S."/>
            <person name="Lin W."/>
            <person name="Guo K."/>
            <person name="Jin S."/>
            <person name="Xu P."/>
            <person name="Storey K.B."/>
            <person name="Huan P."/>
            <person name="Zhang T."/>
            <person name="Zhou Y."/>
            <person name="Zhang J."/>
            <person name="Lin C."/>
            <person name="Li X."/>
            <person name="Xing L."/>
            <person name="Huo D."/>
            <person name="Sun M."/>
            <person name="Wang L."/>
            <person name="Mercier A."/>
            <person name="Li F."/>
            <person name="Yang H."/>
            <person name="Xiang J."/>
        </authorList>
    </citation>
    <scope>NUCLEOTIDE SEQUENCE [LARGE SCALE GENOMIC DNA]</scope>
    <source>
        <strain evidence="7">Shaxun</strain>
        <tissue evidence="7">Muscle</tissue>
    </source>
</reference>
<evidence type="ECO:0000256" key="4">
    <source>
        <dbReference type="PROSITE-ProRule" id="PRU00089"/>
    </source>
</evidence>
<evidence type="ECO:0000313" key="7">
    <source>
        <dbReference type="EMBL" id="PIK59993.1"/>
    </source>
</evidence>
<dbReference type="STRING" id="307972.A0A2G8LIB5"/>
<dbReference type="GO" id="GO:0000978">
    <property type="term" value="F:RNA polymerase II cis-regulatory region sequence-specific DNA binding"/>
    <property type="evidence" value="ECO:0007669"/>
    <property type="project" value="TreeGrafter"/>
</dbReference>
<sequence length="459" mass="49714">MADIGMISPKHGYPAAGPGSMTNMSMTSMAPAGMATATMSPMNSYPGSMTMTSSGMHGGGTHMGAMGVNAQSMGMGHSNMNGMGAMNSMQMSSFGGMNMAMANGMGSPMTMRLAQAQAAVSLDRVRAEKSYRRSYTHAKPPYSYISLITMAIQQTPSKMVTLSDIYQFIMDLFPFYRQNQQRWQNSIRHSLSFNDCFLKVPRTPDRPGKGSFWTLHPEAGNMFENGCYLRRQKRFKCPKKEAQRHETKDDSPDGEDGNTSLDDGDGGAEGHIPKSNTGTPVASQPSSSADVITSDTPALHNSTAGDYDHHPGHQMATHQHHDNHQMMSSLQVQKLEPNPDNMPSPHHTSGSPVSSMTHPASRVHHMYPTGPMPGMHGTHPAAMYGQHPASYHPFSISSIISPEHKIDPKAYEAAMGYGYNHMPAMSSPMVKPSMEYSGPVSTGGEVTYSQLTTAQANQL</sequence>
<dbReference type="GO" id="GO:0000981">
    <property type="term" value="F:DNA-binding transcription factor activity, RNA polymerase II-specific"/>
    <property type="evidence" value="ECO:0007669"/>
    <property type="project" value="TreeGrafter"/>
</dbReference>
<evidence type="ECO:0000256" key="5">
    <source>
        <dbReference type="SAM" id="MobiDB-lite"/>
    </source>
</evidence>
<keyword evidence="8" id="KW-1185">Reference proteome</keyword>
<dbReference type="PROSITE" id="PS00658">
    <property type="entry name" value="FORK_HEAD_2"/>
    <property type="match status" value="1"/>
</dbReference>
<keyword evidence="3 4" id="KW-0539">Nucleus</keyword>
<dbReference type="PANTHER" id="PTHR11829">
    <property type="entry name" value="FORKHEAD BOX PROTEIN"/>
    <property type="match status" value="1"/>
</dbReference>
<dbReference type="SMART" id="SM00339">
    <property type="entry name" value="FH"/>
    <property type="match status" value="1"/>
</dbReference>
<feature type="compositionally biased region" description="Polar residues" evidence="5">
    <location>
        <begin position="274"/>
        <end position="304"/>
    </location>
</feature>
<feature type="compositionally biased region" description="Basic and acidic residues" evidence="5">
    <location>
        <begin position="238"/>
        <end position="251"/>
    </location>
</feature>
<feature type="compositionally biased region" description="Acidic residues" evidence="5">
    <location>
        <begin position="252"/>
        <end position="266"/>
    </location>
</feature>
<dbReference type="InterPro" id="IPR030456">
    <property type="entry name" value="TF_fork_head_CS_2"/>
</dbReference>
<dbReference type="Pfam" id="PF00250">
    <property type="entry name" value="Forkhead"/>
    <property type="match status" value="1"/>
</dbReference>
<dbReference type="InterPro" id="IPR050211">
    <property type="entry name" value="FOX_domain-containing"/>
</dbReference>
<dbReference type="PANTHER" id="PTHR11829:SF380">
    <property type="entry name" value="PROTEIN FORK HEAD"/>
    <property type="match status" value="1"/>
</dbReference>
<feature type="region of interest" description="Disordered" evidence="5">
    <location>
        <begin position="236"/>
        <end position="361"/>
    </location>
</feature>
<accession>A0A2G8LIB5</accession>
<dbReference type="PRINTS" id="PR00053">
    <property type="entry name" value="FORKHEAD"/>
</dbReference>
<protein>
    <submittedName>
        <fullName evidence="7">FoxA</fullName>
    </submittedName>
</protein>
<dbReference type="Pfam" id="PF08430">
    <property type="entry name" value="Forkhead_N"/>
    <property type="match status" value="1"/>
</dbReference>
<dbReference type="FunFam" id="1.10.10.10:FF:000042">
    <property type="entry name" value="hepatocyte nuclear factor 3-beta"/>
    <property type="match status" value="1"/>
</dbReference>
<comment type="subcellular location">
    <subcellularLocation>
        <location evidence="1 4">Nucleus</location>
    </subcellularLocation>
</comment>
<evidence type="ECO:0000259" key="6">
    <source>
        <dbReference type="PROSITE" id="PS50039"/>
    </source>
</evidence>
<dbReference type="EMBL" id="MRZV01000068">
    <property type="protein sequence ID" value="PIK59993.1"/>
    <property type="molecule type" value="Genomic_DNA"/>
</dbReference>
<dbReference type="InterPro" id="IPR036388">
    <property type="entry name" value="WH-like_DNA-bd_sf"/>
</dbReference>
<evidence type="ECO:0000256" key="3">
    <source>
        <dbReference type="ARBA" id="ARBA00023242"/>
    </source>
</evidence>
<dbReference type="InterPro" id="IPR001766">
    <property type="entry name" value="Fork_head_dom"/>
</dbReference>
<evidence type="ECO:0000256" key="1">
    <source>
        <dbReference type="ARBA" id="ARBA00004123"/>
    </source>
</evidence>
<dbReference type="OrthoDB" id="5954824at2759"/>
<gene>
    <name evidence="7" type="ORF">BSL78_03072</name>
</gene>